<keyword evidence="4" id="KW-0808">Transferase</keyword>
<gene>
    <name evidence="7" type="ORF">OXX778_LOCUS4336</name>
</gene>
<evidence type="ECO:0000256" key="4">
    <source>
        <dbReference type="RuleBase" id="RU000304"/>
    </source>
</evidence>
<dbReference type="PROSITE" id="PS50011">
    <property type="entry name" value="PROTEIN_KINASE_DOM"/>
    <property type="match status" value="1"/>
</dbReference>
<dbReference type="SMART" id="SM00220">
    <property type="entry name" value="S_TKc"/>
    <property type="match status" value="1"/>
</dbReference>
<keyword evidence="4" id="KW-0723">Serine/threonine-protein kinase</keyword>
<dbReference type="Gene3D" id="1.10.510.10">
    <property type="entry name" value="Transferase(Phosphotransferase) domain 1"/>
    <property type="match status" value="1"/>
</dbReference>
<dbReference type="InterPro" id="IPR000719">
    <property type="entry name" value="Prot_kinase_dom"/>
</dbReference>
<dbReference type="PANTHER" id="PTHR46538:SF3">
    <property type="entry name" value="PROTEIN KINASE DOMAIN-CONTAINING PROTEIN"/>
    <property type="match status" value="1"/>
</dbReference>
<dbReference type="Proteomes" id="UP000663879">
    <property type="component" value="Unassembled WGS sequence"/>
</dbReference>
<evidence type="ECO:0000256" key="5">
    <source>
        <dbReference type="SAM" id="Coils"/>
    </source>
</evidence>
<dbReference type="PANTHER" id="PTHR46538">
    <property type="entry name" value="PROTEIN KINASE DOMAIN-CONTAINING PROTEIN"/>
    <property type="match status" value="1"/>
</dbReference>
<keyword evidence="4" id="KW-0418">Kinase</keyword>
<dbReference type="GO" id="GO:0005524">
    <property type="term" value="F:ATP binding"/>
    <property type="evidence" value="ECO:0007669"/>
    <property type="project" value="UniProtKB-UniRule"/>
</dbReference>
<organism evidence="7 8">
    <name type="scientific">Brachionus calyciflorus</name>
    <dbReference type="NCBI Taxonomy" id="104777"/>
    <lineage>
        <taxon>Eukaryota</taxon>
        <taxon>Metazoa</taxon>
        <taxon>Spiralia</taxon>
        <taxon>Gnathifera</taxon>
        <taxon>Rotifera</taxon>
        <taxon>Eurotatoria</taxon>
        <taxon>Monogononta</taxon>
        <taxon>Pseudotrocha</taxon>
        <taxon>Ploima</taxon>
        <taxon>Brachionidae</taxon>
        <taxon>Brachionus</taxon>
    </lineage>
</organism>
<keyword evidence="8" id="KW-1185">Reference proteome</keyword>
<evidence type="ECO:0000313" key="8">
    <source>
        <dbReference type="Proteomes" id="UP000663879"/>
    </source>
</evidence>
<evidence type="ECO:0000256" key="2">
    <source>
        <dbReference type="ARBA" id="ARBA00022840"/>
    </source>
</evidence>
<accession>A0A813PUL2</accession>
<proteinExistence type="inferred from homology"/>
<dbReference type="AlphaFoldDB" id="A0A813PUL2"/>
<feature type="coiled-coil region" evidence="5">
    <location>
        <begin position="141"/>
        <end position="168"/>
    </location>
</feature>
<keyword evidence="5" id="KW-0175">Coiled coil</keyword>
<comment type="similarity">
    <text evidence="4">Belongs to the protein kinase superfamily.</text>
</comment>
<evidence type="ECO:0000313" key="7">
    <source>
        <dbReference type="EMBL" id="CAF0759171.1"/>
    </source>
</evidence>
<reference evidence="7" key="1">
    <citation type="submission" date="2021-02" db="EMBL/GenBank/DDBJ databases">
        <authorList>
            <person name="Nowell W R."/>
        </authorList>
    </citation>
    <scope>NUCLEOTIDE SEQUENCE</scope>
    <source>
        <strain evidence="7">Ploen Becks lab</strain>
    </source>
</reference>
<evidence type="ECO:0000256" key="1">
    <source>
        <dbReference type="ARBA" id="ARBA00022741"/>
    </source>
</evidence>
<keyword evidence="2 3" id="KW-0067">ATP-binding</keyword>
<dbReference type="EMBL" id="CAJNOC010000420">
    <property type="protein sequence ID" value="CAF0759171.1"/>
    <property type="molecule type" value="Genomic_DNA"/>
</dbReference>
<dbReference type="InterPro" id="IPR008271">
    <property type="entry name" value="Ser/Thr_kinase_AS"/>
</dbReference>
<dbReference type="SUPFAM" id="SSF56112">
    <property type="entry name" value="Protein kinase-like (PK-like)"/>
    <property type="match status" value="1"/>
</dbReference>
<dbReference type="Pfam" id="PF00069">
    <property type="entry name" value="Pkinase"/>
    <property type="match status" value="1"/>
</dbReference>
<dbReference type="PROSITE" id="PS00108">
    <property type="entry name" value="PROTEIN_KINASE_ST"/>
    <property type="match status" value="1"/>
</dbReference>
<sequence length="403" mass="46490">MCPIFSQLKKVFPKSNFIDYLQSKSECNPNVSKSLPKINNATNLSDNLKFFPIKFEDPNDHWQILKLIGIGAFGKIYKVKNIHNDQIAAMKVIQITKEFDLDELIIEIDILRKCNHKNIISYYESFLHEKKIYIILEYCSLGSLDRIISNLERQLKEKEIKYIAWQILEALAYLHEKVFVIHRDIKAANILVSQNGDLKLADFGVSAKNWYLEQKKTTFTGSPYWVSPEIISSQNHLFVTYNNKVDIWSLGITCIEIADKQPPNIHLGPCEAMEKIKKEGSPSLKNPQEWSIQFQNFISECLIKKPKDRPSAFTLLKHPFLENIENSIPEFVSESYSYLEADLMNNSRSESIESASSGYLTDSNSNINSLMLKKHKPLPDIPQRSYNVKQIKGAFSYFDNKSF</sequence>
<evidence type="ECO:0000256" key="3">
    <source>
        <dbReference type="PROSITE-ProRule" id="PRU10141"/>
    </source>
</evidence>
<feature type="domain" description="Protein kinase" evidence="6">
    <location>
        <begin position="62"/>
        <end position="321"/>
    </location>
</feature>
<dbReference type="PROSITE" id="PS00107">
    <property type="entry name" value="PROTEIN_KINASE_ATP"/>
    <property type="match status" value="1"/>
</dbReference>
<name>A0A813PUL2_9BILA</name>
<dbReference type="InterPro" id="IPR051585">
    <property type="entry name" value="STE20_Ser/Thr_Kinases"/>
</dbReference>
<feature type="binding site" evidence="3">
    <location>
        <position position="91"/>
    </location>
    <ligand>
        <name>ATP</name>
        <dbReference type="ChEBI" id="CHEBI:30616"/>
    </ligand>
</feature>
<dbReference type="OrthoDB" id="8693905at2759"/>
<protein>
    <recommendedName>
        <fullName evidence="6">Protein kinase domain-containing protein</fullName>
    </recommendedName>
</protein>
<dbReference type="GO" id="GO:0004674">
    <property type="term" value="F:protein serine/threonine kinase activity"/>
    <property type="evidence" value="ECO:0007669"/>
    <property type="project" value="UniProtKB-KW"/>
</dbReference>
<evidence type="ECO:0000259" key="6">
    <source>
        <dbReference type="PROSITE" id="PS50011"/>
    </source>
</evidence>
<dbReference type="InterPro" id="IPR011009">
    <property type="entry name" value="Kinase-like_dom_sf"/>
</dbReference>
<keyword evidence="1 3" id="KW-0547">Nucleotide-binding</keyword>
<dbReference type="InterPro" id="IPR017441">
    <property type="entry name" value="Protein_kinase_ATP_BS"/>
</dbReference>
<comment type="caution">
    <text evidence="7">The sequence shown here is derived from an EMBL/GenBank/DDBJ whole genome shotgun (WGS) entry which is preliminary data.</text>
</comment>